<reference evidence="6" key="1">
    <citation type="submission" date="2020-04" db="EMBL/GenBank/DDBJ databases">
        <authorList>
            <person name="Alioto T."/>
            <person name="Alioto T."/>
            <person name="Gomez Garrido J."/>
        </authorList>
    </citation>
    <scope>NUCLEOTIDE SEQUENCE</scope>
    <source>
        <strain evidence="6">A484AB</strain>
    </source>
</reference>
<dbReference type="InterPro" id="IPR006314">
    <property type="entry name" value="Dyp_peroxidase"/>
</dbReference>
<organism evidence="6 7">
    <name type="scientific">Paramuricea clavata</name>
    <name type="common">Red gorgonian</name>
    <name type="synonym">Violescent sea-whip</name>
    <dbReference type="NCBI Taxonomy" id="317549"/>
    <lineage>
        <taxon>Eukaryota</taxon>
        <taxon>Metazoa</taxon>
        <taxon>Cnidaria</taxon>
        <taxon>Anthozoa</taxon>
        <taxon>Octocorallia</taxon>
        <taxon>Malacalcyonacea</taxon>
        <taxon>Plexauridae</taxon>
        <taxon>Paramuricea</taxon>
    </lineage>
</organism>
<dbReference type="OrthoDB" id="76259at2759"/>
<comment type="caution">
    <text evidence="6">The sequence shown here is derived from an EMBL/GenBank/DDBJ whole genome shotgun (WGS) entry which is preliminary data.</text>
</comment>
<dbReference type="GO" id="GO:0046872">
    <property type="term" value="F:metal ion binding"/>
    <property type="evidence" value="ECO:0007669"/>
    <property type="project" value="UniProtKB-KW"/>
</dbReference>
<dbReference type="PROSITE" id="PS51554">
    <property type="entry name" value="PFL"/>
    <property type="match status" value="1"/>
</dbReference>
<evidence type="ECO:0000256" key="5">
    <source>
        <dbReference type="ARBA" id="ARBA00023004"/>
    </source>
</evidence>
<sequence length="1124" mass="125980">MLSSNEILKKTQKGLLFATPDHGCFVNVRYDDPSKVLKLKDDVIRKCRELLDYANKFDVSHPEARTRITVGFNPAHWKMWFPEIKDLEQRPEKYLIDTSTKFLETGGDVFFFIKSEDKSNVDEIAHLLLEKLKDLKQHADVSFSSPSGKRILQRNFRDGLVNAADAETLRSYTIIPDNMTTGKPGSSYMMTQKFELDWLVLGNMWNSEKEDMIGRRVMTDSFIPSVNKRAHTFRAHFNPEKSPQNMLNKHRIMFRQSLPYGTSATGKGREEGIFYLSFANTTNSFRDVLESLVGNDDVAGAGEVTVDLLLNTVKPLEGTWWYVPSAEELGVSISSSGNFEVNEYWNISNPNNPYLFYNEKEYLYRMTSGGYVDLSEVPTSRVLRLLGYAFRQWNDQWFRERDVPPIKHLENYLKPQRVEKVMNQSVLIRKAKSIKICLSKVFTSNRVKDMDDSEFYGNKADLFNIHPDEMIVGRMPNFGLGIGKVAMPYLKEGNEKMDAFMKGLSETSATGHVIPNIDTILQKGVSGYIMELVDKKGSGVVEKEFITSCIISLKGVRNYLLNYAALARHLAETQPEKRNPREYPFTDAQRENLIRIADRMDSLATKKPQSFVDAAQLVFTVHCCLHLIGDPTSIGRLDQLLEPFLGATPEDEAQEIIDCFFVKLGERVKMNKTKLVDRNTWGTCAVPYRSDGLFPNGDTINQWVQQLTVGGYKNTETGKVSACNKVTMMCLKAARRLPLNAPCVSLRVHHNIGQEYLDEASKAMLSGGAHPIILHDDRLIEGLTDVMTEFKTNVSEDDRNALTNIACDGCYEALVAGSTEFAFTYLPLLQILEMTINEGATYSSAGPAYLNGTPQSLPTKSAADIETFEDVKEIFKQHIEIKTEQGLVGLLSNYGNISSVCPSPLLSSIIDGCVESGHDITDAGAKYKMIACMYISFSSTVDSLYAIQRLCFDQDNAMIPLAEMVDCLKNDWGYDIHEPTHDRVDGEVRKSRKAEFYKQVREQALQFPKFGTAEAACNSKISDIANFVADCIANTIKKVAKHQGSPLYNLLGSLKEKYTRPGHDFDLLLVPGSGTFEGYIGWGMSCGASADGRRRGEPLGSDLSAAPLPQDLPPNLTKSTGLIK</sequence>
<name>A0A7D9HN23_PARCT</name>
<dbReference type="GO" id="GO:0005829">
    <property type="term" value="C:cytosol"/>
    <property type="evidence" value="ECO:0007669"/>
    <property type="project" value="TreeGrafter"/>
</dbReference>
<dbReference type="InterPro" id="IPR011008">
    <property type="entry name" value="Dimeric_a/b-barrel"/>
</dbReference>
<evidence type="ECO:0000256" key="1">
    <source>
        <dbReference type="ARBA" id="ARBA00001970"/>
    </source>
</evidence>
<dbReference type="Proteomes" id="UP001152795">
    <property type="component" value="Unassembled WGS sequence"/>
</dbReference>
<dbReference type="Gene3D" id="3.20.70.20">
    <property type="match status" value="1"/>
</dbReference>
<dbReference type="GO" id="GO:0020037">
    <property type="term" value="F:heme binding"/>
    <property type="evidence" value="ECO:0007669"/>
    <property type="project" value="InterPro"/>
</dbReference>
<keyword evidence="2 6" id="KW-0575">Peroxidase</keyword>
<dbReference type="PANTHER" id="PTHR43641">
    <property type="entry name" value="FORMATE ACETYLTRANSFERASE 3-RELATED"/>
    <property type="match status" value="1"/>
</dbReference>
<accession>A0A7D9HN23</accession>
<dbReference type="SUPFAM" id="SSF51998">
    <property type="entry name" value="PFL-like glycyl radical enzymes"/>
    <property type="match status" value="1"/>
</dbReference>
<proteinExistence type="predicted"/>
<evidence type="ECO:0000313" key="6">
    <source>
        <dbReference type="EMBL" id="CAB3986443.1"/>
    </source>
</evidence>
<dbReference type="PANTHER" id="PTHR43641:SF2">
    <property type="entry name" value="DEHYDRATASE YBIW-RELATED"/>
    <property type="match status" value="1"/>
</dbReference>
<evidence type="ECO:0000313" key="7">
    <source>
        <dbReference type="Proteomes" id="UP001152795"/>
    </source>
</evidence>
<evidence type="ECO:0000256" key="2">
    <source>
        <dbReference type="ARBA" id="ARBA00022559"/>
    </source>
</evidence>
<dbReference type="AlphaFoldDB" id="A0A7D9HN23"/>
<dbReference type="GO" id="GO:0004601">
    <property type="term" value="F:peroxidase activity"/>
    <property type="evidence" value="ECO:0007669"/>
    <property type="project" value="UniProtKB-KW"/>
</dbReference>
<keyword evidence="3" id="KW-0479">Metal-binding</keyword>
<dbReference type="PROSITE" id="PS51404">
    <property type="entry name" value="DYP_PEROXIDASE"/>
    <property type="match status" value="1"/>
</dbReference>
<comment type="cofactor">
    <cofactor evidence="1">
        <name>heme b</name>
        <dbReference type="ChEBI" id="CHEBI:60344"/>
    </cofactor>
</comment>
<dbReference type="SUPFAM" id="SSF54909">
    <property type="entry name" value="Dimeric alpha+beta barrel"/>
    <property type="match status" value="1"/>
</dbReference>
<keyword evidence="7" id="KW-1185">Reference proteome</keyword>
<gene>
    <name evidence="6" type="ORF">PACLA_8A026971</name>
</gene>
<evidence type="ECO:0000256" key="3">
    <source>
        <dbReference type="ARBA" id="ARBA00022723"/>
    </source>
</evidence>
<dbReference type="InterPro" id="IPR051215">
    <property type="entry name" value="GRE"/>
</dbReference>
<dbReference type="EMBL" id="CACRXK020001015">
    <property type="protein sequence ID" value="CAB3986443.1"/>
    <property type="molecule type" value="Genomic_DNA"/>
</dbReference>
<evidence type="ECO:0000256" key="4">
    <source>
        <dbReference type="ARBA" id="ARBA00023002"/>
    </source>
</evidence>
<protein>
    <submittedName>
        <fullName evidence="6">Dyp-type peroxidase</fullName>
    </submittedName>
</protein>
<keyword evidence="4" id="KW-0560">Oxidoreductase</keyword>
<dbReference type="Pfam" id="PF20628">
    <property type="entry name" value="Dyp_perox_C"/>
    <property type="match status" value="1"/>
</dbReference>
<dbReference type="Pfam" id="PF02901">
    <property type="entry name" value="PFL-like"/>
    <property type="match status" value="1"/>
</dbReference>
<dbReference type="InterPro" id="IPR048328">
    <property type="entry name" value="Dyp_perox_C"/>
</dbReference>
<dbReference type="InterPro" id="IPR004184">
    <property type="entry name" value="PFL_dom"/>
</dbReference>
<keyword evidence="5" id="KW-0408">Iron</keyword>